<proteinExistence type="predicted"/>
<dbReference type="AlphaFoldDB" id="A0AA39RS51"/>
<dbReference type="Proteomes" id="UP001168877">
    <property type="component" value="Unassembled WGS sequence"/>
</dbReference>
<protein>
    <submittedName>
        <fullName evidence="1">Uncharacterized protein</fullName>
    </submittedName>
</protein>
<keyword evidence="2" id="KW-1185">Reference proteome</keyword>
<gene>
    <name evidence="1" type="ORF">LWI29_016371</name>
</gene>
<dbReference type="PANTHER" id="PTHR31741:SF66">
    <property type="entry name" value="O-FUCOSYLTRANSFERASE 20"/>
    <property type="match status" value="1"/>
</dbReference>
<reference evidence="1" key="1">
    <citation type="journal article" date="2022" name="Plant J.">
        <title>Strategies of tolerance reflected in two North American maple genomes.</title>
        <authorList>
            <person name="McEvoy S.L."/>
            <person name="Sezen U.U."/>
            <person name="Trouern-Trend A."/>
            <person name="McMahon S.M."/>
            <person name="Schaberg P.G."/>
            <person name="Yang J."/>
            <person name="Wegrzyn J.L."/>
            <person name="Swenson N.G."/>
        </authorList>
    </citation>
    <scope>NUCLEOTIDE SEQUENCE</scope>
    <source>
        <strain evidence="1">NS2018</strain>
    </source>
</reference>
<accession>A0AA39RS51</accession>
<comment type="caution">
    <text evidence="1">The sequence shown here is derived from an EMBL/GenBank/DDBJ whole genome shotgun (WGS) entry which is preliminary data.</text>
</comment>
<organism evidence="1 2">
    <name type="scientific">Acer saccharum</name>
    <name type="common">Sugar maple</name>
    <dbReference type="NCBI Taxonomy" id="4024"/>
    <lineage>
        <taxon>Eukaryota</taxon>
        <taxon>Viridiplantae</taxon>
        <taxon>Streptophyta</taxon>
        <taxon>Embryophyta</taxon>
        <taxon>Tracheophyta</taxon>
        <taxon>Spermatophyta</taxon>
        <taxon>Magnoliopsida</taxon>
        <taxon>eudicotyledons</taxon>
        <taxon>Gunneridae</taxon>
        <taxon>Pentapetalae</taxon>
        <taxon>rosids</taxon>
        <taxon>malvids</taxon>
        <taxon>Sapindales</taxon>
        <taxon>Sapindaceae</taxon>
        <taxon>Hippocastanoideae</taxon>
        <taxon>Acereae</taxon>
        <taxon>Acer</taxon>
    </lineage>
</organism>
<reference evidence="1" key="2">
    <citation type="submission" date="2023-06" db="EMBL/GenBank/DDBJ databases">
        <authorList>
            <person name="Swenson N.G."/>
            <person name="Wegrzyn J.L."/>
            <person name="Mcevoy S.L."/>
        </authorList>
    </citation>
    <scope>NUCLEOTIDE SEQUENCE</scope>
    <source>
        <strain evidence="1">NS2018</strain>
        <tissue evidence="1">Leaf</tissue>
    </source>
</reference>
<evidence type="ECO:0000313" key="2">
    <source>
        <dbReference type="Proteomes" id="UP001168877"/>
    </source>
</evidence>
<dbReference type="GO" id="GO:0005737">
    <property type="term" value="C:cytoplasm"/>
    <property type="evidence" value="ECO:0007669"/>
    <property type="project" value="TreeGrafter"/>
</dbReference>
<evidence type="ECO:0000313" key="1">
    <source>
        <dbReference type="EMBL" id="KAK0578795.1"/>
    </source>
</evidence>
<dbReference type="PANTHER" id="PTHR31741">
    <property type="entry name" value="OS02G0726500 PROTEIN-RELATED"/>
    <property type="match status" value="1"/>
</dbReference>
<dbReference type="EMBL" id="JAUESC010000385">
    <property type="protein sequence ID" value="KAK0578795.1"/>
    <property type="molecule type" value="Genomic_DNA"/>
</dbReference>
<sequence length="92" mass="10528">MAAIDYIISEKSDVFMPSHGRNMGHAIQGHWLYAGHKKYITPTRRLMLPYFLNSSLPEAVFNNIIKELHGESLGQRELRAIKAGRDVTKYVQ</sequence>
<name>A0AA39RS51_ACESA</name>